<evidence type="ECO:0000313" key="6">
    <source>
        <dbReference type="Proteomes" id="UP000316304"/>
    </source>
</evidence>
<dbReference type="GO" id="GO:0005524">
    <property type="term" value="F:ATP binding"/>
    <property type="evidence" value="ECO:0007669"/>
    <property type="project" value="UniProtKB-KW"/>
</dbReference>
<dbReference type="PANTHER" id="PTHR30258:SF2">
    <property type="entry name" value="COMG OPERON PROTEIN 1"/>
    <property type="match status" value="1"/>
</dbReference>
<gene>
    <name evidence="5" type="primary">epsE_3</name>
    <name evidence="5" type="ORF">Pla52o_40130</name>
</gene>
<evidence type="ECO:0000256" key="1">
    <source>
        <dbReference type="ARBA" id="ARBA00006611"/>
    </source>
</evidence>
<dbReference type="PROSITE" id="PS00662">
    <property type="entry name" value="T2SP_E"/>
    <property type="match status" value="1"/>
</dbReference>
<dbReference type="Gene3D" id="3.30.300.160">
    <property type="entry name" value="Type II secretion system, protein E, N-terminal domain"/>
    <property type="match status" value="1"/>
</dbReference>
<dbReference type="RefSeq" id="WP_146596119.1">
    <property type="nucleotide sequence ID" value="NZ_SJPT01000007.1"/>
</dbReference>
<dbReference type="SUPFAM" id="SSF52540">
    <property type="entry name" value="P-loop containing nucleoside triphosphate hydrolases"/>
    <property type="match status" value="1"/>
</dbReference>
<keyword evidence="2" id="KW-0547">Nucleotide-binding</keyword>
<dbReference type="SUPFAM" id="SSF160246">
    <property type="entry name" value="EspE N-terminal domain-like"/>
    <property type="match status" value="1"/>
</dbReference>
<comment type="similarity">
    <text evidence="1">Belongs to the GSP E family.</text>
</comment>
<reference evidence="5 6" key="1">
    <citation type="submission" date="2019-02" db="EMBL/GenBank/DDBJ databases">
        <title>Deep-cultivation of Planctomycetes and their phenomic and genomic characterization uncovers novel biology.</title>
        <authorList>
            <person name="Wiegand S."/>
            <person name="Jogler M."/>
            <person name="Boedeker C."/>
            <person name="Pinto D."/>
            <person name="Vollmers J."/>
            <person name="Rivas-Marin E."/>
            <person name="Kohn T."/>
            <person name="Peeters S.H."/>
            <person name="Heuer A."/>
            <person name="Rast P."/>
            <person name="Oberbeckmann S."/>
            <person name="Bunk B."/>
            <person name="Jeske O."/>
            <person name="Meyerdierks A."/>
            <person name="Storesund J.E."/>
            <person name="Kallscheuer N."/>
            <person name="Luecker S."/>
            <person name="Lage O.M."/>
            <person name="Pohl T."/>
            <person name="Merkel B.J."/>
            <person name="Hornburger P."/>
            <person name="Mueller R.-W."/>
            <person name="Bruemmer F."/>
            <person name="Labrenz M."/>
            <person name="Spormann A.M."/>
            <person name="Op Den Camp H."/>
            <person name="Overmann J."/>
            <person name="Amann R."/>
            <person name="Jetten M.S.M."/>
            <person name="Mascher T."/>
            <person name="Medema M.H."/>
            <person name="Devos D.P."/>
            <person name="Kaster A.-K."/>
            <person name="Ovreas L."/>
            <person name="Rohde M."/>
            <person name="Galperin M.Y."/>
            <person name="Jogler C."/>
        </authorList>
    </citation>
    <scope>NUCLEOTIDE SEQUENCE [LARGE SCALE GENOMIC DNA]</scope>
    <source>
        <strain evidence="5 6">Pla52o</strain>
    </source>
</reference>
<dbReference type="Gene3D" id="3.30.450.90">
    <property type="match status" value="1"/>
</dbReference>
<dbReference type="GO" id="GO:0016887">
    <property type="term" value="F:ATP hydrolysis activity"/>
    <property type="evidence" value="ECO:0007669"/>
    <property type="project" value="TreeGrafter"/>
</dbReference>
<organism evidence="5 6">
    <name type="scientific">Novipirellula galeiformis</name>
    <dbReference type="NCBI Taxonomy" id="2528004"/>
    <lineage>
        <taxon>Bacteria</taxon>
        <taxon>Pseudomonadati</taxon>
        <taxon>Planctomycetota</taxon>
        <taxon>Planctomycetia</taxon>
        <taxon>Pirellulales</taxon>
        <taxon>Pirellulaceae</taxon>
        <taxon>Novipirellula</taxon>
    </lineage>
</organism>
<dbReference type="GO" id="GO:0005886">
    <property type="term" value="C:plasma membrane"/>
    <property type="evidence" value="ECO:0007669"/>
    <property type="project" value="TreeGrafter"/>
</dbReference>
<dbReference type="InterPro" id="IPR027417">
    <property type="entry name" value="P-loop_NTPase"/>
</dbReference>
<evidence type="ECO:0000256" key="3">
    <source>
        <dbReference type="ARBA" id="ARBA00022840"/>
    </source>
</evidence>
<dbReference type="InterPro" id="IPR001482">
    <property type="entry name" value="T2SS/T4SS_dom"/>
</dbReference>
<sequence>MSTILAPPASSNLTTSDTALPLGERLVRAGVLTRDELEAALTEHTAKGARLGETLLELGLIDEGTLLRFLSQQWGFPCALLRDGMVDPAVVKLLPKAKAEALQAIVMFKVRGTLSVAMADPHNLQQIDEIERVTGLQVKPVLTLRSVIERMLPRCYESDFAVDAVTADMDPDAVNLEVDHFNIDIADLQSLANGSPIINLVNYMIVSAVRQKASDIHVEPGQRCTSVRFRVDGLLRETLRPRRDFHPAIISRLKVMAKLDIAEHRIPQDGRIHLTVEGREIDLRVSTLPTNHGEKVVIRVLDRQNVTFNLDELGVPPKLLGDIKGMLHRPHGLVLVTGPTGSGKTTTLYSALELIKSIERNIVTIEDPVEYDLDQIVQVPVGGNKPMSFPGAMRAILRQDPDVIMVGEIRDVETANIAIQAALTGHLVLSTLHTNDSFSAVTRLCDMGVEPFKIGAALLGVIAQRLVRMVCPTCKESYFPAPEMLDAFQYKGDRRRTFVRGEGCRTCYDTGSRGRTGLYEVLCVDRKMRELISDGANIDAIRNQHVHQSGTFLVDEGIRLAEEGRVSLEEVSRVAFVD</sequence>
<dbReference type="InterPro" id="IPR037257">
    <property type="entry name" value="T2SS_E_N_sf"/>
</dbReference>
<keyword evidence="3" id="KW-0067">ATP-binding</keyword>
<comment type="caution">
    <text evidence="5">The sequence shown here is derived from an EMBL/GenBank/DDBJ whole genome shotgun (WGS) entry which is preliminary data.</text>
</comment>
<evidence type="ECO:0000313" key="5">
    <source>
        <dbReference type="EMBL" id="TWU20981.1"/>
    </source>
</evidence>
<dbReference type="Pfam" id="PF05157">
    <property type="entry name" value="MshEN"/>
    <property type="match status" value="1"/>
</dbReference>
<feature type="domain" description="Bacterial type II secretion system protein E" evidence="4">
    <location>
        <begin position="397"/>
        <end position="411"/>
    </location>
</feature>
<dbReference type="EMBL" id="SJPT01000007">
    <property type="protein sequence ID" value="TWU20981.1"/>
    <property type="molecule type" value="Genomic_DNA"/>
</dbReference>
<dbReference type="CDD" id="cd01129">
    <property type="entry name" value="PulE-GspE-like"/>
    <property type="match status" value="1"/>
</dbReference>
<accession>A0A5C6CC09</accession>
<dbReference type="Proteomes" id="UP000316304">
    <property type="component" value="Unassembled WGS sequence"/>
</dbReference>
<dbReference type="InterPro" id="IPR007831">
    <property type="entry name" value="T2SS_GspE_N"/>
</dbReference>
<dbReference type="Gene3D" id="3.40.50.300">
    <property type="entry name" value="P-loop containing nucleotide triphosphate hydrolases"/>
    <property type="match status" value="1"/>
</dbReference>
<dbReference type="InterPro" id="IPR003593">
    <property type="entry name" value="AAA+_ATPase"/>
</dbReference>
<dbReference type="Pfam" id="PF00437">
    <property type="entry name" value="T2SSE"/>
    <property type="match status" value="1"/>
</dbReference>
<evidence type="ECO:0000256" key="2">
    <source>
        <dbReference type="ARBA" id="ARBA00022741"/>
    </source>
</evidence>
<dbReference type="SMART" id="SM00382">
    <property type="entry name" value="AAA"/>
    <property type="match status" value="1"/>
</dbReference>
<protein>
    <submittedName>
        <fullName evidence="5">Type II secretion system protein E</fullName>
    </submittedName>
</protein>
<dbReference type="FunFam" id="3.30.450.90:FF:000001">
    <property type="entry name" value="Type II secretion system ATPase GspE"/>
    <property type="match status" value="1"/>
</dbReference>
<proteinExistence type="inferred from homology"/>
<keyword evidence="6" id="KW-1185">Reference proteome</keyword>
<evidence type="ECO:0000259" key="4">
    <source>
        <dbReference type="PROSITE" id="PS00662"/>
    </source>
</evidence>
<name>A0A5C6CC09_9BACT</name>
<dbReference type="AlphaFoldDB" id="A0A5C6CC09"/>
<dbReference type="OrthoDB" id="244550at2"/>
<dbReference type="PANTHER" id="PTHR30258">
    <property type="entry name" value="TYPE II SECRETION SYSTEM PROTEIN GSPE-RELATED"/>
    <property type="match status" value="1"/>
</dbReference>